<evidence type="ECO:0000256" key="2">
    <source>
        <dbReference type="ARBA" id="ARBA00022729"/>
    </source>
</evidence>
<accession>A0A7W3LJY6</accession>
<gene>
    <name evidence="7" type="ORF">HNR61_001053</name>
</gene>
<feature type="region of interest" description="Disordered" evidence="4">
    <location>
        <begin position="512"/>
        <end position="546"/>
    </location>
</feature>
<dbReference type="Gene3D" id="3.40.50.1820">
    <property type="entry name" value="alpha/beta hydrolase"/>
    <property type="match status" value="2"/>
</dbReference>
<evidence type="ECO:0000256" key="1">
    <source>
        <dbReference type="ARBA" id="ARBA00010088"/>
    </source>
</evidence>
<feature type="compositionally biased region" description="Basic and acidic residues" evidence="4">
    <location>
        <begin position="526"/>
        <end position="535"/>
    </location>
</feature>
<organism evidence="7 8">
    <name type="scientific">Actinomadura namibiensis</name>
    <dbReference type="NCBI Taxonomy" id="182080"/>
    <lineage>
        <taxon>Bacteria</taxon>
        <taxon>Bacillati</taxon>
        <taxon>Actinomycetota</taxon>
        <taxon>Actinomycetes</taxon>
        <taxon>Streptosporangiales</taxon>
        <taxon>Thermomonosporaceae</taxon>
        <taxon>Actinomadura</taxon>
    </lineage>
</organism>
<feature type="chain" id="PRO_5030818521" evidence="5">
    <location>
        <begin position="20"/>
        <end position="546"/>
    </location>
</feature>
<dbReference type="PANTHER" id="PTHR43248">
    <property type="entry name" value="2-SUCCINYL-6-HYDROXY-2,4-CYCLOHEXADIENE-1-CARBOXYLATE SYNTHASE"/>
    <property type="match status" value="1"/>
</dbReference>
<dbReference type="RefSeq" id="WP_182841879.1">
    <property type="nucleotide sequence ID" value="NZ_JACJIA010000001.1"/>
</dbReference>
<reference evidence="7 8" key="1">
    <citation type="submission" date="2020-08" db="EMBL/GenBank/DDBJ databases">
        <title>Genomic Encyclopedia of Type Strains, Phase IV (KMG-IV): sequencing the most valuable type-strain genomes for metagenomic binning, comparative biology and taxonomic classification.</title>
        <authorList>
            <person name="Goeker M."/>
        </authorList>
    </citation>
    <scope>NUCLEOTIDE SEQUENCE [LARGE SCALE GENOMIC DNA]</scope>
    <source>
        <strain evidence="7 8">DSM 44197</strain>
    </source>
</reference>
<sequence length="546" mass="59591">MAAAVAAVTLGYLAVPTHAAVPAAPPVAPPATPSAALPAAPSAVQAAPRVRWKPCPKKDPVEKGVLAGLECGTLRVPLDHAAPSGKKITLALTRARATDRKRYKGVVLLNRGGPGAHGRDLPRLFRAGLPRQVAAAYDWIGYDPRGVGASRPAIVCDRTYQDPGRPRPDTVPADEGAEAAWTERARRFAADCAARHRSLLPHMGTAAWARDLEAIRIALRQKKINYFGYSYGSYLGAVYAAMYPRRVGRMVLDSVVRPSGVWYDNNLDQNVAFEKRIQAFFEWIARHHATYRLGETRREVAASYTRARRALADQPVNDRIGPVELDDLFLADGYGDHTWAAHARALSAYLVENDPRPLAAAWRPPTWLDHNNYAVYTAVECRDAAWPRDWNRWHADNWRLHRSGYRFETWGNAWYNAPCAFWAVPGGPPPRVRGRAGLPPILLVQGTEDAATPYAGAVETHRLLPGSRLLEQRGGGNHGVALSGDRCVDEAVADYLAGRRLPRDRPGADMVCTAPPPPGPGVGHRGAPDGDRRVMEPVNATGSRTT</sequence>
<keyword evidence="8" id="KW-1185">Reference proteome</keyword>
<dbReference type="AlphaFoldDB" id="A0A7W3LJY6"/>
<evidence type="ECO:0000313" key="8">
    <source>
        <dbReference type="Proteomes" id="UP000572680"/>
    </source>
</evidence>
<dbReference type="GO" id="GO:0016787">
    <property type="term" value="F:hydrolase activity"/>
    <property type="evidence" value="ECO:0007669"/>
    <property type="project" value="UniProtKB-KW"/>
</dbReference>
<evidence type="ECO:0000313" key="7">
    <source>
        <dbReference type="EMBL" id="MBA8949455.1"/>
    </source>
</evidence>
<comment type="caution">
    <text evidence="7">The sequence shown here is derived from an EMBL/GenBank/DDBJ whole genome shotgun (WGS) entry which is preliminary data.</text>
</comment>
<dbReference type="PANTHER" id="PTHR43248:SF29">
    <property type="entry name" value="TRIPEPTIDYL AMINOPEPTIDASE"/>
    <property type="match status" value="1"/>
</dbReference>
<dbReference type="InterPro" id="IPR051601">
    <property type="entry name" value="Serine_prot/Carboxylest_S33"/>
</dbReference>
<feature type="domain" description="Peptidase S33 tripeptidyl aminopeptidase-like C-terminal" evidence="6">
    <location>
        <begin position="409"/>
        <end position="504"/>
    </location>
</feature>
<dbReference type="EMBL" id="JACJIA010000001">
    <property type="protein sequence ID" value="MBA8949455.1"/>
    <property type="molecule type" value="Genomic_DNA"/>
</dbReference>
<protein>
    <submittedName>
        <fullName evidence="7">Pimeloyl-ACP methyl ester carboxylesterase</fullName>
    </submittedName>
</protein>
<dbReference type="InterPro" id="IPR029058">
    <property type="entry name" value="AB_hydrolase_fold"/>
</dbReference>
<feature type="signal peptide" evidence="5">
    <location>
        <begin position="1"/>
        <end position="19"/>
    </location>
</feature>
<keyword evidence="3" id="KW-0378">Hydrolase</keyword>
<evidence type="ECO:0000259" key="6">
    <source>
        <dbReference type="Pfam" id="PF08386"/>
    </source>
</evidence>
<evidence type="ECO:0000256" key="3">
    <source>
        <dbReference type="ARBA" id="ARBA00022801"/>
    </source>
</evidence>
<name>A0A7W3LJY6_ACTNM</name>
<proteinExistence type="inferred from homology"/>
<comment type="similarity">
    <text evidence="1">Belongs to the peptidase S33 family.</text>
</comment>
<keyword evidence="2 5" id="KW-0732">Signal</keyword>
<dbReference type="InterPro" id="IPR013595">
    <property type="entry name" value="Pept_S33_TAP-like_C"/>
</dbReference>
<evidence type="ECO:0000256" key="5">
    <source>
        <dbReference type="SAM" id="SignalP"/>
    </source>
</evidence>
<dbReference type="Proteomes" id="UP000572680">
    <property type="component" value="Unassembled WGS sequence"/>
</dbReference>
<evidence type="ECO:0000256" key="4">
    <source>
        <dbReference type="SAM" id="MobiDB-lite"/>
    </source>
</evidence>
<dbReference type="SUPFAM" id="SSF53474">
    <property type="entry name" value="alpha/beta-Hydrolases"/>
    <property type="match status" value="1"/>
</dbReference>
<dbReference type="Pfam" id="PF08386">
    <property type="entry name" value="Abhydrolase_4"/>
    <property type="match status" value="1"/>
</dbReference>